<dbReference type="AlphaFoldDB" id="A0A0J9E6U3"/>
<evidence type="ECO:0000313" key="1">
    <source>
        <dbReference type="EMBL" id="KMW58412.1"/>
    </source>
</evidence>
<sequence>MQAQIRAADKIVVMAQGRVVEHGPHDELVGRNWLYAQLHKLQFKG</sequence>
<dbReference type="RefSeq" id="WP_160314502.1">
    <property type="nucleotide sequence ID" value="NZ_LFTY01000002.1"/>
</dbReference>
<keyword evidence="2" id="KW-1185">Reference proteome</keyword>
<dbReference type="Proteomes" id="UP000037178">
    <property type="component" value="Unassembled WGS sequence"/>
</dbReference>
<accession>A0A0J9E6U3</accession>
<evidence type="ECO:0000313" key="2">
    <source>
        <dbReference type="Proteomes" id="UP000037178"/>
    </source>
</evidence>
<dbReference type="OrthoDB" id="9808328at2"/>
<comment type="caution">
    <text evidence="1">The sequence shown here is derived from an EMBL/GenBank/DDBJ whole genome shotgun (WGS) entry which is preliminary data.</text>
</comment>
<dbReference type="InterPro" id="IPR027417">
    <property type="entry name" value="P-loop_NTPase"/>
</dbReference>
<proteinExistence type="predicted"/>
<dbReference type="Gene3D" id="3.40.50.300">
    <property type="entry name" value="P-loop containing nucleotide triphosphate hydrolases"/>
    <property type="match status" value="1"/>
</dbReference>
<dbReference type="EMBL" id="LFTY01000002">
    <property type="protein sequence ID" value="KMW58412.1"/>
    <property type="molecule type" value="Genomic_DNA"/>
</dbReference>
<gene>
    <name evidence="1" type="ORF">AIOL_003385</name>
</gene>
<organism evidence="1 2">
    <name type="scientific">Candidatus Rhodobacter oscarellae</name>
    <dbReference type="NCBI Taxonomy" id="1675527"/>
    <lineage>
        <taxon>Bacteria</taxon>
        <taxon>Pseudomonadati</taxon>
        <taxon>Pseudomonadota</taxon>
        <taxon>Alphaproteobacteria</taxon>
        <taxon>Rhodobacterales</taxon>
        <taxon>Rhodobacter group</taxon>
        <taxon>Rhodobacter</taxon>
    </lineage>
</organism>
<dbReference type="PATRIC" id="fig|1675527.3.peg.3541"/>
<protein>
    <submittedName>
        <fullName evidence="1">Uncharacterized protein</fullName>
    </submittedName>
</protein>
<dbReference type="SUPFAM" id="SSF52540">
    <property type="entry name" value="P-loop containing nucleoside triphosphate hydrolases"/>
    <property type="match status" value="1"/>
</dbReference>
<name>A0A0J9E6U3_9RHOB</name>
<reference evidence="1 2" key="1">
    <citation type="submission" date="2015-06" db="EMBL/GenBank/DDBJ databases">
        <title>Draft genome sequence of an Alphaproteobacteria species associated to the Mediterranean sponge Oscarella lobularis.</title>
        <authorList>
            <person name="Jourda C."/>
            <person name="Santini S."/>
            <person name="Claverie J.-M."/>
        </authorList>
    </citation>
    <scope>NUCLEOTIDE SEQUENCE [LARGE SCALE GENOMIC DNA]</scope>
    <source>
        <strain evidence="1">IGS</strain>
    </source>
</reference>
<dbReference type="STRING" id="1675527.AIOL_003385"/>